<proteinExistence type="predicted"/>
<name>A0ABZ2LP37_9BACT</name>
<feature type="chain" id="PRO_5046252823" description="Lipoprotein" evidence="1">
    <location>
        <begin position="31"/>
        <end position="178"/>
    </location>
</feature>
<gene>
    <name evidence="2" type="ORF">LZC94_32220</name>
</gene>
<reference evidence="2 3" key="1">
    <citation type="submission" date="2021-12" db="EMBL/GenBank/DDBJ databases">
        <title>Discovery of the Pendulisporaceae a myxobacterial family with distinct sporulation behavior and unique specialized metabolism.</title>
        <authorList>
            <person name="Garcia R."/>
            <person name="Popoff A."/>
            <person name="Bader C.D."/>
            <person name="Loehr J."/>
            <person name="Walesch S."/>
            <person name="Walt C."/>
            <person name="Boldt J."/>
            <person name="Bunk B."/>
            <person name="Haeckl F.J.F.P.J."/>
            <person name="Gunesch A.P."/>
            <person name="Birkelbach J."/>
            <person name="Nuebel U."/>
            <person name="Pietschmann T."/>
            <person name="Bach T."/>
            <person name="Mueller R."/>
        </authorList>
    </citation>
    <scope>NUCLEOTIDE SEQUENCE [LARGE SCALE GENOMIC DNA]</scope>
    <source>
        <strain evidence="2 3">MSr11954</strain>
    </source>
</reference>
<dbReference type="Proteomes" id="UP001370348">
    <property type="component" value="Chromosome"/>
</dbReference>
<organism evidence="2 3">
    <name type="scientific">Pendulispora albinea</name>
    <dbReference type="NCBI Taxonomy" id="2741071"/>
    <lineage>
        <taxon>Bacteria</taxon>
        <taxon>Pseudomonadati</taxon>
        <taxon>Myxococcota</taxon>
        <taxon>Myxococcia</taxon>
        <taxon>Myxococcales</taxon>
        <taxon>Sorangiineae</taxon>
        <taxon>Pendulisporaceae</taxon>
        <taxon>Pendulispora</taxon>
    </lineage>
</organism>
<protein>
    <recommendedName>
        <fullName evidence="4">Lipoprotein</fullName>
    </recommendedName>
</protein>
<evidence type="ECO:0000313" key="2">
    <source>
        <dbReference type="EMBL" id="WXB12500.1"/>
    </source>
</evidence>
<keyword evidence="3" id="KW-1185">Reference proteome</keyword>
<evidence type="ECO:0000313" key="3">
    <source>
        <dbReference type="Proteomes" id="UP001370348"/>
    </source>
</evidence>
<accession>A0ABZ2LP37</accession>
<sequence>MMTSAFSASRRARWVPGIVLSLLLAPTACSSSSDGPNYDGMFAPPPAGPITANNVRGFWVAHIKRDAGDGVDADMDIRMRITDANLTIANRCRYTDGTSLTAGITVALRIDDAQTDLITSESAESAPAAANHTCRLAVQAGTLEYHLNGRELHFQGRDLPYPKFANANESPPFTKAAD</sequence>
<evidence type="ECO:0000256" key="1">
    <source>
        <dbReference type="SAM" id="SignalP"/>
    </source>
</evidence>
<dbReference type="RefSeq" id="WP_394822123.1">
    <property type="nucleotide sequence ID" value="NZ_CP089984.1"/>
</dbReference>
<feature type="signal peptide" evidence="1">
    <location>
        <begin position="1"/>
        <end position="30"/>
    </location>
</feature>
<keyword evidence="1" id="KW-0732">Signal</keyword>
<dbReference type="EMBL" id="CP089984">
    <property type="protein sequence ID" value="WXB12500.1"/>
    <property type="molecule type" value="Genomic_DNA"/>
</dbReference>
<evidence type="ECO:0008006" key="4">
    <source>
        <dbReference type="Google" id="ProtNLM"/>
    </source>
</evidence>